<dbReference type="PANTHER" id="PTHR11562">
    <property type="entry name" value="CATION EFFLUX PROTEIN/ ZINC TRANSPORTER"/>
    <property type="match status" value="1"/>
</dbReference>
<dbReference type="Gene3D" id="1.20.1510.10">
    <property type="entry name" value="Cation efflux protein transmembrane domain"/>
    <property type="match status" value="1"/>
</dbReference>
<evidence type="ECO:0000256" key="3">
    <source>
        <dbReference type="ARBA" id="ARBA00022906"/>
    </source>
</evidence>
<proteinExistence type="predicted"/>
<evidence type="ECO:0000313" key="9">
    <source>
        <dbReference type="Proteomes" id="UP000576260"/>
    </source>
</evidence>
<keyword evidence="3" id="KW-0406">Ion transport</keyword>
<feature type="transmembrane region" description="Helical" evidence="6">
    <location>
        <begin position="57"/>
        <end position="75"/>
    </location>
</feature>
<evidence type="ECO:0000256" key="1">
    <source>
        <dbReference type="ARBA" id="ARBA00004141"/>
    </source>
</evidence>
<evidence type="ECO:0000256" key="5">
    <source>
        <dbReference type="ARBA" id="ARBA00023136"/>
    </source>
</evidence>
<comment type="subcellular location">
    <subcellularLocation>
        <location evidence="1">Membrane</location>
        <topology evidence="1">Multi-pass membrane protein</topology>
    </subcellularLocation>
</comment>
<dbReference type="Proteomes" id="UP000576260">
    <property type="component" value="Chromosome"/>
</dbReference>
<dbReference type="SUPFAM" id="SSF161111">
    <property type="entry name" value="Cation efflux protein transmembrane domain-like"/>
    <property type="match status" value="1"/>
</dbReference>
<evidence type="ECO:0000256" key="4">
    <source>
        <dbReference type="ARBA" id="ARBA00022989"/>
    </source>
</evidence>
<dbReference type="KEGG" id="mbos:ICJ55_06960"/>
<dbReference type="AlphaFoldDB" id="A0A7H1C0J6"/>
<feature type="transmembrane region" description="Helical" evidence="6">
    <location>
        <begin position="177"/>
        <end position="195"/>
    </location>
</feature>
<dbReference type="InterPro" id="IPR002524">
    <property type="entry name" value="Cation_efflux"/>
</dbReference>
<feature type="transmembrane region" description="Helical" evidence="6">
    <location>
        <begin position="154"/>
        <end position="171"/>
    </location>
</feature>
<name>A0A7H1C0J6_9PAST</name>
<dbReference type="InterPro" id="IPR058533">
    <property type="entry name" value="Cation_efflux_TM"/>
</dbReference>
<evidence type="ECO:0000259" key="7">
    <source>
        <dbReference type="Pfam" id="PF01545"/>
    </source>
</evidence>
<dbReference type="InterPro" id="IPR050681">
    <property type="entry name" value="CDF/SLC30A"/>
</dbReference>
<keyword evidence="3" id="KW-0864">Zinc transport</keyword>
<dbReference type="PANTHER" id="PTHR11562:SF17">
    <property type="entry name" value="RE54080P-RELATED"/>
    <property type="match status" value="1"/>
</dbReference>
<protein>
    <submittedName>
        <fullName evidence="8">Cation transporter</fullName>
    </submittedName>
</protein>
<gene>
    <name evidence="8" type="ORF">ICJ55_06960</name>
</gene>
<dbReference type="GO" id="GO:0005886">
    <property type="term" value="C:plasma membrane"/>
    <property type="evidence" value="ECO:0007669"/>
    <property type="project" value="TreeGrafter"/>
</dbReference>
<keyword evidence="2 6" id="KW-0812">Transmembrane</keyword>
<keyword evidence="3" id="KW-0862">Zinc</keyword>
<organism evidence="8 9">
    <name type="scientific">Mannheimia bovis</name>
    <dbReference type="NCBI Taxonomy" id="2770636"/>
    <lineage>
        <taxon>Bacteria</taxon>
        <taxon>Pseudomonadati</taxon>
        <taxon>Pseudomonadota</taxon>
        <taxon>Gammaproteobacteria</taxon>
        <taxon>Pasteurellales</taxon>
        <taxon>Pasteurellaceae</taxon>
        <taxon>Mannheimia</taxon>
    </lineage>
</organism>
<evidence type="ECO:0000256" key="6">
    <source>
        <dbReference type="SAM" id="Phobius"/>
    </source>
</evidence>
<evidence type="ECO:0000313" key="8">
    <source>
        <dbReference type="EMBL" id="QNS14501.1"/>
    </source>
</evidence>
<feature type="transmembrane region" description="Helical" evidence="6">
    <location>
        <begin position="87"/>
        <end position="105"/>
    </location>
</feature>
<evidence type="ECO:0000256" key="2">
    <source>
        <dbReference type="ARBA" id="ARBA00022692"/>
    </source>
</evidence>
<dbReference type="RefSeq" id="WP_188156152.1">
    <property type="nucleotide sequence ID" value="NZ_CP061280.1"/>
</dbReference>
<reference evidence="8 9" key="1">
    <citation type="submission" date="2020-09" db="EMBL/GenBank/DDBJ databases">
        <title>Mannheimia bovis sp.nov., isolated from a cow.</title>
        <authorList>
            <person name="Li F."/>
        </authorList>
    </citation>
    <scope>NUCLEOTIDE SEQUENCE [LARGE SCALE GENOMIC DNA]</scope>
    <source>
        <strain evidence="8 9">ZY190616</strain>
    </source>
</reference>
<dbReference type="GO" id="GO:0005385">
    <property type="term" value="F:zinc ion transmembrane transporter activity"/>
    <property type="evidence" value="ECO:0007669"/>
    <property type="project" value="TreeGrafter"/>
</dbReference>
<keyword evidence="5 6" id="KW-0472">Membrane</keyword>
<sequence length="208" mass="23030">MPCCNNSCASNQNRHLSPQYKKVLWIALIVNFTMFIVEIVMGISAGSVSLLSDSLDFLGDSANYVISLIVLPMALSWRAKASMLKGLTMGSFGLFILFTTIYQWFNGKLPDYAQMSAVGVLALFANVWVAWLLYRFRDGDSNMQSVWLCSRNDAIGNLAVVGAGVAVYFTNSKYPDLLVAFVLAFLAISAAVTIIRQAWRELKTISNW</sequence>
<keyword evidence="3" id="KW-0813">Transport</keyword>
<keyword evidence="4 6" id="KW-1133">Transmembrane helix</keyword>
<keyword evidence="9" id="KW-1185">Reference proteome</keyword>
<feature type="transmembrane region" description="Helical" evidence="6">
    <location>
        <begin position="23"/>
        <end position="45"/>
    </location>
</feature>
<feature type="domain" description="Cation efflux protein transmembrane" evidence="7">
    <location>
        <begin position="24"/>
        <end position="202"/>
    </location>
</feature>
<accession>A0A7H1C0J6</accession>
<dbReference type="InterPro" id="IPR027469">
    <property type="entry name" value="Cation_efflux_TMD_sf"/>
</dbReference>
<dbReference type="NCBIfam" id="TIGR01297">
    <property type="entry name" value="CDF"/>
    <property type="match status" value="1"/>
</dbReference>
<feature type="transmembrane region" description="Helical" evidence="6">
    <location>
        <begin position="117"/>
        <end position="134"/>
    </location>
</feature>
<dbReference type="Pfam" id="PF01545">
    <property type="entry name" value="Cation_efflux"/>
    <property type="match status" value="1"/>
</dbReference>
<dbReference type="EMBL" id="CP061280">
    <property type="protein sequence ID" value="QNS14501.1"/>
    <property type="molecule type" value="Genomic_DNA"/>
</dbReference>